<comment type="caution">
    <text evidence="2">The sequence shown here is derived from an EMBL/GenBank/DDBJ whole genome shotgun (WGS) entry which is preliminary data.</text>
</comment>
<protein>
    <submittedName>
        <fullName evidence="2">Uncharacterized protein</fullName>
    </submittedName>
</protein>
<dbReference type="EMBL" id="VEPZ02001427">
    <property type="protein sequence ID" value="KAE8673437.1"/>
    <property type="molecule type" value="Genomic_DNA"/>
</dbReference>
<dbReference type="PANTHER" id="PTHR35480">
    <property type="entry name" value="MATERNAL EFFECT EMBRYO ARREST 22"/>
    <property type="match status" value="1"/>
</dbReference>
<dbReference type="AlphaFoldDB" id="A0A6A2YF90"/>
<keyword evidence="1" id="KW-1133">Transmembrane helix</keyword>
<evidence type="ECO:0000256" key="1">
    <source>
        <dbReference type="SAM" id="Phobius"/>
    </source>
</evidence>
<sequence>MLGDFIRNLNLFAEHINEVLSDAVARSVVAECLDELLSSIQDFLIEGRVMLYANLSFETSAEFDSRRHVIIDVSDVVLTHEPASADLLVASSIVLGLICAAADRTGFLCEAAYNIFRMHRYNTSVVLVVLHVFAYVGGDKMFTLRNYRLTMLY</sequence>
<accession>A0A6A2YF90</accession>
<dbReference type="Proteomes" id="UP000436088">
    <property type="component" value="Unassembled WGS sequence"/>
</dbReference>
<keyword evidence="1" id="KW-0472">Membrane</keyword>
<evidence type="ECO:0000313" key="3">
    <source>
        <dbReference type="Proteomes" id="UP000436088"/>
    </source>
</evidence>
<proteinExistence type="predicted"/>
<keyword evidence="3" id="KW-1185">Reference proteome</keyword>
<keyword evidence="1" id="KW-0812">Transmembrane</keyword>
<name>A0A6A2YF90_HIBSY</name>
<evidence type="ECO:0000313" key="2">
    <source>
        <dbReference type="EMBL" id="KAE8673437.1"/>
    </source>
</evidence>
<reference evidence="2" key="1">
    <citation type="submission" date="2019-09" db="EMBL/GenBank/DDBJ databases">
        <title>Draft genome information of white flower Hibiscus syriacus.</title>
        <authorList>
            <person name="Kim Y.-M."/>
        </authorList>
    </citation>
    <scope>NUCLEOTIDE SEQUENCE [LARGE SCALE GENOMIC DNA]</scope>
    <source>
        <strain evidence="2">YM2019G1</strain>
    </source>
</reference>
<gene>
    <name evidence="2" type="ORF">F3Y22_tig00111783pilonHSYRG00256</name>
</gene>
<feature type="transmembrane region" description="Helical" evidence="1">
    <location>
        <begin position="121"/>
        <end position="138"/>
    </location>
</feature>
<dbReference type="PANTHER" id="PTHR35480:SF1">
    <property type="entry name" value="MATERNAL EFFECT EMBRYO ARREST 22"/>
    <property type="match status" value="1"/>
</dbReference>
<organism evidence="2 3">
    <name type="scientific">Hibiscus syriacus</name>
    <name type="common">Rose of Sharon</name>
    <dbReference type="NCBI Taxonomy" id="106335"/>
    <lineage>
        <taxon>Eukaryota</taxon>
        <taxon>Viridiplantae</taxon>
        <taxon>Streptophyta</taxon>
        <taxon>Embryophyta</taxon>
        <taxon>Tracheophyta</taxon>
        <taxon>Spermatophyta</taxon>
        <taxon>Magnoliopsida</taxon>
        <taxon>eudicotyledons</taxon>
        <taxon>Gunneridae</taxon>
        <taxon>Pentapetalae</taxon>
        <taxon>rosids</taxon>
        <taxon>malvids</taxon>
        <taxon>Malvales</taxon>
        <taxon>Malvaceae</taxon>
        <taxon>Malvoideae</taxon>
        <taxon>Hibiscus</taxon>
    </lineage>
</organism>